<feature type="domain" description="Replication factor A C-terminal" evidence="7">
    <location>
        <begin position="304"/>
        <end position="415"/>
    </location>
</feature>
<comment type="similarity">
    <text evidence="1">Belongs to the replication factor A protein 1 family.</text>
</comment>
<dbReference type="InterPro" id="IPR047192">
    <property type="entry name" value="Euk_RPA1_DBD_C"/>
</dbReference>
<dbReference type="GO" id="GO:0008270">
    <property type="term" value="F:zinc ion binding"/>
    <property type="evidence" value="ECO:0007669"/>
    <property type="project" value="UniProtKB-KW"/>
</dbReference>
<dbReference type="CDD" id="cd04481">
    <property type="entry name" value="RPA1_DBD_B_like"/>
    <property type="match status" value="1"/>
</dbReference>
<dbReference type="GeneID" id="107461288"/>
<keyword evidence="3" id="KW-0863">Zinc-finger</keyword>
<evidence type="ECO:0000256" key="4">
    <source>
        <dbReference type="ARBA" id="ARBA00022833"/>
    </source>
</evidence>
<dbReference type="Gene3D" id="2.40.50.140">
    <property type="entry name" value="Nucleic acid-binding proteins"/>
    <property type="match status" value="3"/>
</dbReference>
<protein>
    <submittedName>
        <fullName evidence="9">Uncharacterized protein LOC107461288</fullName>
    </submittedName>
</protein>
<dbReference type="CDD" id="cd04476">
    <property type="entry name" value="RPA1_DBD_C"/>
    <property type="match status" value="1"/>
</dbReference>
<dbReference type="RefSeq" id="XP_052109238.1">
    <property type="nucleotide sequence ID" value="XM_052253278.1"/>
</dbReference>
<dbReference type="SUPFAM" id="SSF50249">
    <property type="entry name" value="Nucleic acid-binding proteins"/>
    <property type="match status" value="3"/>
</dbReference>
<sequence>MANKYDMLQAVSAKKLDWSFNVWVARLWVVPQREDQNSISTIEMVLCDYEGNRIQASVPRSLSKDFIYVIKEGEMYCMKNFIVGCNNLWIKSTQHSHRLIFLQRTTVMHVFEPTFPFKQFDFTSIGQICEADIIHENQLIDVIAEVIGKETPRELMTKNGKDSKRLVLLLEDIDKNTISCTLFGELVDRISPFLERESSEPLIVVFQLFRPRIYKGNRSIQSSFYASNIHINPPILEVNEFKKKLLAFGSSESQRISHISSRVYHSPIEELSKRLVPVKRIEDVLNSTDGGVLWILGSIVALDVGKDDWFYAACIVCQKKAKPIGDHFSCDFCVKEGVPVSLRYRLKAYVTDGSGSLCVVIWENEAKSIVGMEAKTVRAKCQEDNSNNYPSDLDVILDKKMLFKINIKANNITGTDVVYNVTRICDDHDTIKKFTHELDEDSGSESVNETITINSLRSSNKRLSSEIIQQVAVDLDKDRYPQASATKVLKRKDKKIKD</sequence>
<accession>A0A9C6THV1</accession>
<name>A0A9C6THV1_ARADU</name>
<dbReference type="AlphaFoldDB" id="A0A9C6THV1"/>
<evidence type="ECO:0000256" key="2">
    <source>
        <dbReference type="ARBA" id="ARBA00022723"/>
    </source>
</evidence>
<dbReference type="KEGG" id="adu:107461288"/>
<evidence type="ECO:0000313" key="8">
    <source>
        <dbReference type="Proteomes" id="UP000515211"/>
    </source>
</evidence>
<evidence type="ECO:0000256" key="3">
    <source>
        <dbReference type="ARBA" id="ARBA00022771"/>
    </source>
</evidence>
<dbReference type="PANTHER" id="PTHR47165:SF4">
    <property type="entry name" value="OS03G0429900 PROTEIN"/>
    <property type="match status" value="1"/>
</dbReference>
<dbReference type="Proteomes" id="UP000515211">
    <property type="component" value="Chromosome 8"/>
</dbReference>
<dbReference type="InterPro" id="IPR013955">
    <property type="entry name" value="Rep_factor-A_C"/>
</dbReference>
<keyword evidence="4" id="KW-0862">Zinc</keyword>
<dbReference type="Pfam" id="PF02721">
    <property type="entry name" value="DUF223"/>
    <property type="match status" value="1"/>
</dbReference>
<dbReference type="PANTHER" id="PTHR47165">
    <property type="entry name" value="OS03G0429900 PROTEIN"/>
    <property type="match status" value="1"/>
</dbReference>
<dbReference type="Pfam" id="PF08646">
    <property type="entry name" value="Rep_fac-A_C"/>
    <property type="match status" value="1"/>
</dbReference>
<keyword evidence="5" id="KW-0238">DNA-binding</keyword>
<reference evidence="9" key="2">
    <citation type="submission" date="2025-08" db="UniProtKB">
        <authorList>
            <consortium name="RefSeq"/>
        </authorList>
    </citation>
    <scope>IDENTIFICATION</scope>
    <source>
        <tissue evidence="9">Whole plant</tissue>
    </source>
</reference>
<dbReference type="GO" id="GO:0003677">
    <property type="term" value="F:DNA binding"/>
    <property type="evidence" value="ECO:0007669"/>
    <property type="project" value="UniProtKB-KW"/>
</dbReference>
<gene>
    <name evidence="9" type="primary">LOC107461288</name>
</gene>
<evidence type="ECO:0000256" key="5">
    <source>
        <dbReference type="ARBA" id="ARBA00023125"/>
    </source>
</evidence>
<feature type="domain" description="Replication protein A 70 kDa DNA-binding subunit B/D first OB fold" evidence="6">
    <location>
        <begin position="4"/>
        <end position="109"/>
    </location>
</feature>
<dbReference type="InterPro" id="IPR012340">
    <property type="entry name" value="NA-bd_OB-fold"/>
</dbReference>
<organism evidence="8 9">
    <name type="scientific">Arachis duranensis</name>
    <name type="common">Wild peanut</name>
    <dbReference type="NCBI Taxonomy" id="130453"/>
    <lineage>
        <taxon>Eukaryota</taxon>
        <taxon>Viridiplantae</taxon>
        <taxon>Streptophyta</taxon>
        <taxon>Embryophyta</taxon>
        <taxon>Tracheophyta</taxon>
        <taxon>Spermatophyta</taxon>
        <taxon>Magnoliopsida</taxon>
        <taxon>eudicotyledons</taxon>
        <taxon>Gunneridae</taxon>
        <taxon>Pentapetalae</taxon>
        <taxon>rosids</taxon>
        <taxon>fabids</taxon>
        <taxon>Fabales</taxon>
        <taxon>Fabaceae</taxon>
        <taxon>Papilionoideae</taxon>
        <taxon>50 kb inversion clade</taxon>
        <taxon>dalbergioids sensu lato</taxon>
        <taxon>Dalbergieae</taxon>
        <taxon>Pterocarpus clade</taxon>
        <taxon>Arachis</taxon>
    </lineage>
</organism>
<evidence type="ECO:0000313" key="9">
    <source>
        <dbReference type="RefSeq" id="XP_052109238.1"/>
    </source>
</evidence>
<dbReference type="InterPro" id="IPR003871">
    <property type="entry name" value="RFA1B/D_OB_1st"/>
</dbReference>
<proteinExistence type="inferred from homology"/>
<dbReference type="CDD" id="cd04480">
    <property type="entry name" value="RPA1_DBD_A_like"/>
    <property type="match status" value="1"/>
</dbReference>
<reference evidence="8" key="1">
    <citation type="journal article" date="2016" name="Nat. Genet.">
        <title>The genome sequences of Arachis duranensis and Arachis ipaensis, the diploid ancestors of cultivated peanut.</title>
        <authorList>
            <person name="Bertioli D.J."/>
            <person name="Cannon S.B."/>
            <person name="Froenicke L."/>
            <person name="Huang G."/>
            <person name="Farmer A.D."/>
            <person name="Cannon E.K."/>
            <person name="Liu X."/>
            <person name="Gao D."/>
            <person name="Clevenger J."/>
            <person name="Dash S."/>
            <person name="Ren L."/>
            <person name="Moretzsohn M.C."/>
            <person name="Shirasawa K."/>
            <person name="Huang W."/>
            <person name="Vidigal B."/>
            <person name="Abernathy B."/>
            <person name="Chu Y."/>
            <person name="Niederhuth C.E."/>
            <person name="Umale P."/>
            <person name="Araujo A.C."/>
            <person name="Kozik A."/>
            <person name="Kim K.D."/>
            <person name="Burow M.D."/>
            <person name="Varshney R.K."/>
            <person name="Wang X."/>
            <person name="Zhang X."/>
            <person name="Barkley N."/>
            <person name="Guimaraes P.M."/>
            <person name="Isobe S."/>
            <person name="Guo B."/>
            <person name="Liao B."/>
            <person name="Stalker H.T."/>
            <person name="Schmitz R.J."/>
            <person name="Scheffler B.E."/>
            <person name="Leal-Bertioli S.C."/>
            <person name="Xun X."/>
            <person name="Jackson S.A."/>
            <person name="Michelmore R."/>
            <person name="Ozias-Akins P."/>
        </authorList>
    </citation>
    <scope>NUCLEOTIDE SEQUENCE [LARGE SCALE GENOMIC DNA]</scope>
    <source>
        <strain evidence="8">cv. V14167</strain>
    </source>
</reference>
<evidence type="ECO:0000259" key="7">
    <source>
        <dbReference type="Pfam" id="PF08646"/>
    </source>
</evidence>
<keyword evidence="2" id="KW-0479">Metal-binding</keyword>
<evidence type="ECO:0000259" key="6">
    <source>
        <dbReference type="Pfam" id="PF02721"/>
    </source>
</evidence>
<keyword evidence="8" id="KW-1185">Reference proteome</keyword>
<evidence type="ECO:0000256" key="1">
    <source>
        <dbReference type="ARBA" id="ARBA00005690"/>
    </source>
</evidence>